<reference evidence="3" key="1">
    <citation type="submission" date="2022-07" db="EMBL/GenBank/DDBJ databases">
        <title>Enhanced cultured diversity of the mouse gut microbiota enables custom-made synthetic communities.</title>
        <authorList>
            <person name="Afrizal A."/>
        </authorList>
    </citation>
    <scope>NUCLEOTIDE SEQUENCE</scope>
    <source>
        <strain evidence="3">DSM 29186</strain>
    </source>
</reference>
<dbReference type="Gene3D" id="2.60.120.10">
    <property type="entry name" value="Jelly Rolls"/>
    <property type="match status" value="1"/>
</dbReference>
<dbReference type="InterPro" id="IPR010982">
    <property type="entry name" value="Lambda_DNA-bd_dom_sf"/>
</dbReference>
<dbReference type="EMBL" id="JANKBY010000133">
    <property type="protein sequence ID" value="MCR1823348.1"/>
    <property type="molecule type" value="Genomic_DNA"/>
</dbReference>
<dbReference type="InterPro" id="IPR011051">
    <property type="entry name" value="RmlC_Cupin_sf"/>
</dbReference>
<dbReference type="InterPro" id="IPR001387">
    <property type="entry name" value="Cro/C1-type_HTH"/>
</dbReference>
<dbReference type="PROSITE" id="PS50943">
    <property type="entry name" value="HTH_CROC1"/>
    <property type="match status" value="1"/>
</dbReference>
<accession>A0A9X2S1T9</accession>
<gene>
    <name evidence="3" type="ORF">NSA58_11160</name>
</gene>
<dbReference type="PANTHER" id="PTHR46797:SF1">
    <property type="entry name" value="METHYLPHOSPHONATE SYNTHASE"/>
    <property type="match status" value="1"/>
</dbReference>
<protein>
    <submittedName>
        <fullName evidence="3">Cupin domain-containing protein</fullName>
    </submittedName>
</protein>
<feature type="domain" description="HTH cro/C1-type" evidence="2">
    <location>
        <begin position="15"/>
        <end position="69"/>
    </location>
</feature>
<dbReference type="GO" id="GO:0005829">
    <property type="term" value="C:cytosol"/>
    <property type="evidence" value="ECO:0007669"/>
    <property type="project" value="TreeGrafter"/>
</dbReference>
<dbReference type="Pfam" id="PF01381">
    <property type="entry name" value="HTH_3"/>
    <property type="match status" value="1"/>
</dbReference>
<dbReference type="InterPro" id="IPR014710">
    <property type="entry name" value="RmlC-like_jellyroll"/>
</dbReference>
<sequence>MKKDIDMNIDVGQKIRELRKSKKFSITDLSQESGLSTGLISQIERNMVVPSIKVMWKIANVLEVNIGYFFDEDDKNIEEKVVVRRNDRKSINTNDSTKSYELLMPNLNNKRIEFLLITLNEETKINKDLVSHKGEECGYIIEGKMKIILENKEYILEKGDSFYFDSKIPHVYENYGDEKCVLVCAMTPPSF</sequence>
<dbReference type="SMART" id="SM00530">
    <property type="entry name" value="HTH_XRE"/>
    <property type="match status" value="1"/>
</dbReference>
<dbReference type="PANTHER" id="PTHR46797">
    <property type="entry name" value="HTH-TYPE TRANSCRIPTIONAL REGULATOR"/>
    <property type="match status" value="1"/>
</dbReference>
<proteinExistence type="predicted"/>
<dbReference type="GO" id="GO:0003700">
    <property type="term" value="F:DNA-binding transcription factor activity"/>
    <property type="evidence" value="ECO:0007669"/>
    <property type="project" value="TreeGrafter"/>
</dbReference>
<name>A0A9X2S1T9_9FIRM</name>
<keyword evidence="1" id="KW-0238">DNA-binding</keyword>
<evidence type="ECO:0000313" key="3">
    <source>
        <dbReference type="EMBL" id="MCR1823348.1"/>
    </source>
</evidence>
<dbReference type="AlphaFoldDB" id="A0A9X2S1T9"/>
<dbReference type="Gene3D" id="1.10.260.40">
    <property type="entry name" value="lambda repressor-like DNA-binding domains"/>
    <property type="match status" value="1"/>
</dbReference>
<dbReference type="Proteomes" id="UP001140817">
    <property type="component" value="Unassembled WGS sequence"/>
</dbReference>
<evidence type="ECO:0000256" key="1">
    <source>
        <dbReference type="ARBA" id="ARBA00023125"/>
    </source>
</evidence>
<dbReference type="InterPro" id="IPR013096">
    <property type="entry name" value="Cupin_2"/>
</dbReference>
<evidence type="ECO:0000313" key="4">
    <source>
        <dbReference type="Proteomes" id="UP001140817"/>
    </source>
</evidence>
<dbReference type="CDD" id="cd02209">
    <property type="entry name" value="cupin_XRE_C"/>
    <property type="match status" value="1"/>
</dbReference>
<evidence type="ECO:0000259" key="2">
    <source>
        <dbReference type="PROSITE" id="PS50943"/>
    </source>
</evidence>
<organism evidence="3 4">
    <name type="scientific">Terrisporobacter muris</name>
    <dbReference type="NCBI Taxonomy" id="2963284"/>
    <lineage>
        <taxon>Bacteria</taxon>
        <taxon>Bacillati</taxon>
        <taxon>Bacillota</taxon>
        <taxon>Clostridia</taxon>
        <taxon>Peptostreptococcales</taxon>
        <taxon>Peptostreptococcaceae</taxon>
        <taxon>Terrisporobacter</taxon>
    </lineage>
</organism>
<dbReference type="CDD" id="cd00093">
    <property type="entry name" value="HTH_XRE"/>
    <property type="match status" value="1"/>
</dbReference>
<dbReference type="RefSeq" id="WP_079764820.1">
    <property type="nucleotide sequence ID" value="NZ_JANKBY010000133.1"/>
</dbReference>
<dbReference type="Pfam" id="PF07883">
    <property type="entry name" value="Cupin_2"/>
    <property type="match status" value="1"/>
</dbReference>
<comment type="caution">
    <text evidence="3">The sequence shown here is derived from an EMBL/GenBank/DDBJ whole genome shotgun (WGS) entry which is preliminary data.</text>
</comment>
<dbReference type="InterPro" id="IPR050807">
    <property type="entry name" value="TransReg_Diox_bact_type"/>
</dbReference>
<keyword evidence="4" id="KW-1185">Reference proteome</keyword>
<dbReference type="SUPFAM" id="SSF51182">
    <property type="entry name" value="RmlC-like cupins"/>
    <property type="match status" value="1"/>
</dbReference>
<dbReference type="GO" id="GO:0003677">
    <property type="term" value="F:DNA binding"/>
    <property type="evidence" value="ECO:0007669"/>
    <property type="project" value="UniProtKB-KW"/>
</dbReference>
<dbReference type="SUPFAM" id="SSF47413">
    <property type="entry name" value="lambda repressor-like DNA-binding domains"/>
    <property type="match status" value="1"/>
</dbReference>